<dbReference type="AlphaFoldDB" id="A0A835VDV0"/>
<accession>A0A835VDV0</accession>
<dbReference type="PANTHER" id="PTHR33671:SF2">
    <property type="entry name" value="N-METHYLTRANSFERASE, PUTATIVE (DUF688)-RELATED"/>
    <property type="match status" value="1"/>
</dbReference>
<evidence type="ECO:0000313" key="2">
    <source>
        <dbReference type="Proteomes" id="UP000636800"/>
    </source>
</evidence>
<dbReference type="Proteomes" id="UP000636800">
    <property type="component" value="Chromosome 2"/>
</dbReference>
<dbReference type="InterPro" id="IPR007789">
    <property type="entry name" value="DUF688"/>
</dbReference>
<proteinExistence type="predicted"/>
<organism evidence="1 2">
    <name type="scientific">Vanilla planifolia</name>
    <name type="common">Vanilla</name>
    <dbReference type="NCBI Taxonomy" id="51239"/>
    <lineage>
        <taxon>Eukaryota</taxon>
        <taxon>Viridiplantae</taxon>
        <taxon>Streptophyta</taxon>
        <taxon>Embryophyta</taxon>
        <taxon>Tracheophyta</taxon>
        <taxon>Spermatophyta</taxon>
        <taxon>Magnoliopsida</taxon>
        <taxon>Liliopsida</taxon>
        <taxon>Asparagales</taxon>
        <taxon>Orchidaceae</taxon>
        <taxon>Vanilloideae</taxon>
        <taxon>Vanilleae</taxon>
        <taxon>Vanilla</taxon>
    </lineage>
</organism>
<comment type="caution">
    <text evidence="1">The sequence shown here is derived from an EMBL/GenBank/DDBJ whole genome shotgun (WGS) entry which is preliminary data.</text>
</comment>
<dbReference type="PANTHER" id="PTHR33671">
    <property type="entry name" value="N-METHYLTRANSFERASE, PUTATIVE (DUF688)-RELATED"/>
    <property type="match status" value="1"/>
</dbReference>
<reference evidence="1 2" key="1">
    <citation type="journal article" date="2020" name="Nat. Food">
        <title>A phased Vanilla planifolia genome enables genetic improvement of flavour and production.</title>
        <authorList>
            <person name="Hasing T."/>
            <person name="Tang H."/>
            <person name="Brym M."/>
            <person name="Khazi F."/>
            <person name="Huang T."/>
            <person name="Chambers A.H."/>
        </authorList>
    </citation>
    <scope>NUCLEOTIDE SEQUENCE [LARGE SCALE GENOMIC DNA]</scope>
    <source>
        <tissue evidence="1">Leaf</tissue>
    </source>
</reference>
<dbReference type="Pfam" id="PF05097">
    <property type="entry name" value="DUF688"/>
    <property type="match status" value="1"/>
</dbReference>
<dbReference type="OrthoDB" id="1572689at2759"/>
<gene>
    <name evidence="1" type="ORF">HPP92_006159</name>
</gene>
<sequence>MEDDDNFSEAVSGLSILNNSIYPSGSFSNLKVGDFMMDRFLPAAQAMATGSTHSAPKKAAKVENTIDNGDRRLARVPLPYQHRPNFAACYPQGMFRMKEPA</sequence>
<name>A0A835VDV0_VANPL</name>
<protein>
    <submittedName>
        <fullName evidence="1">Uncharacterized protein</fullName>
    </submittedName>
</protein>
<dbReference type="EMBL" id="JADCNL010000002">
    <property type="protein sequence ID" value="KAG0492761.1"/>
    <property type="molecule type" value="Genomic_DNA"/>
</dbReference>
<keyword evidence="2" id="KW-1185">Reference proteome</keyword>
<evidence type="ECO:0000313" key="1">
    <source>
        <dbReference type="EMBL" id="KAG0492761.1"/>
    </source>
</evidence>